<keyword evidence="2 4" id="KW-0285">Flavoprotein</keyword>
<evidence type="ECO:0000256" key="4">
    <source>
        <dbReference type="RuleBase" id="RU003968"/>
    </source>
</evidence>
<dbReference type="PROSITE" id="PS00624">
    <property type="entry name" value="GMC_OXRED_2"/>
    <property type="match status" value="1"/>
</dbReference>
<dbReference type="PANTHER" id="PTHR11552:SF147">
    <property type="entry name" value="CHOLINE DEHYDROGENASE, MITOCHONDRIAL"/>
    <property type="match status" value="1"/>
</dbReference>
<name>A0A8J2PEQ7_9HEXA</name>
<comment type="caution">
    <text evidence="7">The sequence shown here is derived from an EMBL/GenBank/DDBJ whole genome shotgun (WGS) entry which is preliminary data.</text>
</comment>
<dbReference type="GO" id="GO:0016614">
    <property type="term" value="F:oxidoreductase activity, acting on CH-OH group of donors"/>
    <property type="evidence" value="ECO:0007669"/>
    <property type="project" value="InterPro"/>
</dbReference>
<dbReference type="InterPro" id="IPR012132">
    <property type="entry name" value="GMC_OxRdtase"/>
</dbReference>
<dbReference type="PANTHER" id="PTHR11552">
    <property type="entry name" value="GLUCOSE-METHANOL-CHOLINE GMC OXIDOREDUCTASE"/>
    <property type="match status" value="1"/>
</dbReference>
<evidence type="ECO:0000313" key="8">
    <source>
        <dbReference type="Proteomes" id="UP000708208"/>
    </source>
</evidence>
<dbReference type="AlphaFoldDB" id="A0A8J2PEQ7"/>
<evidence type="ECO:0000256" key="3">
    <source>
        <dbReference type="ARBA" id="ARBA00022827"/>
    </source>
</evidence>
<reference evidence="7" key="1">
    <citation type="submission" date="2021-06" db="EMBL/GenBank/DDBJ databases">
        <authorList>
            <person name="Hodson N. C."/>
            <person name="Mongue J. A."/>
            <person name="Jaron S. K."/>
        </authorList>
    </citation>
    <scope>NUCLEOTIDE SEQUENCE</scope>
</reference>
<dbReference type="EMBL" id="CAJVCH010494179">
    <property type="protein sequence ID" value="CAG7820917.1"/>
    <property type="molecule type" value="Genomic_DNA"/>
</dbReference>
<keyword evidence="8" id="KW-1185">Reference proteome</keyword>
<feature type="domain" description="Glucose-methanol-choline oxidoreductase N-terminal" evidence="6">
    <location>
        <begin position="283"/>
        <end position="297"/>
    </location>
</feature>
<protein>
    <recommendedName>
        <fullName evidence="5 6">Glucose-methanol-choline oxidoreductase N-terminal domain-containing protein</fullName>
    </recommendedName>
</protein>
<evidence type="ECO:0000313" key="7">
    <source>
        <dbReference type="EMBL" id="CAG7820917.1"/>
    </source>
</evidence>
<evidence type="ECO:0000256" key="1">
    <source>
        <dbReference type="ARBA" id="ARBA00001974"/>
    </source>
</evidence>
<dbReference type="PIRSF" id="PIRSF000137">
    <property type="entry name" value="Alcohol_oxidase"/>
    <property type="match status" value="1"/>
</dbReference>
<dbReference type="Proteomes" id="UP000708208">
    <property type="component" value="Unassembled WGS sequence"/>
</dbReference>
<dbReference type="OrthoDB" id="269227at2759"/>
<gene>
    <name evidence="7" type="ORF">AFUS01_LOCUS31285</name>
</gene>
<evidence type="ECO:0000259" key="5">
    <source>
        <dbReference type="PROSITE" id="PS00623"/>
    </source>
</evidence>
<dbReference type="Pfam" id="PF00732">
    <property type="entry name" value="GMC_oxred_N"/>
    <property type="match status" value="1"/>
</dbReference>
<dbReference type="GO" id="GO:0050660">
    <property type="term" value="F:flavin adenine dinucleotide binding"/>
    <property type="evidence" value="ECO:0007669"/>
    <property type="project" value="InterPro"/>
</dbReference>
<comment type="cofactor">
    <cofactor evidence="1">
        <name>FAD</name>
        <dbReference type="ChEBI" id="CHEBI:57692"/>
    </cofactor>
</comment>
<dbReference type="InterPro" id="IPR000172">
    <property type="entry name" value="GMC_OxRdtase_N"/>
</dbReference>
<sequence>MGAFLASWEGGDRFLDKFASKLHGRHDTFDFIVVGAGSAGAVVANRLSENPNWNILLIEAGGEPAPVQAIPLLTMSFNNYKSSDWQHYTVPQNNAGGFHHNQQFLWSQGKSLGGSSNINHMVYIRGSPEDFNNWANVTQDSSWNYENLLPYFRKSEDYDGEWNDPQIHGTDGPIRVAPPDYHPLTQYFIGAAKELGYTHLDLNGYHAEGVDTIQYAIRHGQRDGAYNSYLQHARFRDNLRIYKYGVVNQILINNHNRAYGVEFDRHGRRWSAFATKEVIISAGSIQTPKLLMLSGVGPRDHLRRLQIPMKANLPVGENLQDHISAYVGPFNIDQPRSLMLDRDASYKSFLQYISNGEGPFTSMLTQAAGTFSSSWAKAQGQESWPDIYTMFSSFGIHQGIANHFSHTFGIREDKLKEFYGPSVGKDAITLVVSVGRPHSRGYVRLSSTDPNSNLIIDPKYYEHPDDLPRIVEAIKFNVKLAEDTYAFKKLGSRLTSNPIPGCKTVPFRSDAYWECLARNYAVTLFDFVGTASMGTITDPKAVVDTQLRVFGIQNLRVIDASVMPVIPVGNVQAATIMLAEKGADMIKEFWLGQDILNEVSTPSPLSSDSMNLSIVEITPLLNTSSIPNEFLTVPGETPEIQDGNLI</sequence>
<keyword evidence="3 4" id="KW-0274">FAD</keyword>
<dbReference type="InterPro" id="IPR007867">
    <property type="entry name" value="GMC_OxRtase_C"/>
</dbReference>
<evidence type="ECO:0000256" key="2">
    <source>
        <dbReference type="ARBA" id="ARBA00022630"/>
    </source>
</evidence>
<evidence type="ECO:0000259" key="6">
    <source>
        <dbReference type="PROSITE" id="PS00624"/>
    </source>
</evidence>
<feature type="domain" description="Glucose-methanol-choline oxidoreductase N-terminal" evidence="5">
    <location>
        <begin position="109"/>
        <end position="132"/>
    </location>
</feature>
<dbReference type="Pfam" id="PF05199">
    <property type="entry name" value="GMC_oxred_C"/>
    <property type="match status" value="1"/>
</dbReference>
<proteinExistence type="inferred from homology"/>
<comment type="similarity">
    <text evidence="4">Belongs to the GMC oxidoreductase family.</text>
</comment>
<accession>A0A8J2PEQ7</accession>
<dbReference type="PROSITE" id="PS00623">
    <property type="entry name" value="GMC_OXRED_1"/>
    <property type="match status" value="1"/>
</dbReference>
<organism evidence="7 8">
    <name type="scientific">Allacma fusca</name>
    <dbReference type="NCBI Taxonomy" id="39272"/>
    <lineage>
        <taxon>Eukaryota</taxon>
        <taxon>Metazoa</taxon>
        <taxon>Ecdysozoa</taxon>
        <taxon>Arthropoda</taxon>
        <taxon>Hexapoda</taxon>
        <taxon>Collembola</taxon>
        <taxon>Symphypleona</taxon>
        <taxon>Sminthuridae</taxon>
        <taxon>Allacma</taxon>
    </lineage>
</organism>